<keyword evidence="3" id="KW-1185">Reference proteome</keyword>
<dbReference type="Gene3D" id="2.60.120.260">
    <property type="entry name" value="Galactose-binding domain-like"/>
    <property type="match status" value="1"/>
</dbReference>
<name>A0A0C3C4W3_PILCF</name>
<dbReference type="InParanoid" id="A0A0C3C4W3"/>
<evidence type="ECO:0000313" key="3">
    <source>
        <dbReference type="Proteomes" id="UP000054166"/>
    </source>
</evidence>
<dbReference type="OrthoDB" id="3245657at2759"/>
<evidence type="ECO:0000313" key="2">
    <source>
        <dbReference type="EMBL" id="KIM84657.1"/>
    </source>
</evidence>
<evidence type="ECO:0000256" key="1">
    <source>
        <dbReference type="SAM" id="SignalP"/>
    </source>
</evidence>
<feature type="signal peptide" evidence="1">
    <location>
        <begin position="1"/>
        <end position="17"/>
    </location>
</feature>
<reference evidence="3" key="2">
    <citation type="submission" date="2015-01" db="EMBL/GenBank/DDBJ databases">
        <title>Evolutionary Origins and Diversification of the Mycorrhizal Mutualists.</title>
        <authorList>
            <consortium name="DOE Joint Genome Institute"/>
            <consortium name="Mycorrhizal Genomics Consortium"/>
            <person name="Kohler A."/>
            <person name="Kuo A."/>
            <person name="Nagy L.G."/>
            <person name="Floudas D."/>
            <person name="Copeland A."/>
            <person name="Barry K.W."/>
            <person name="Cichocki N."/>
            <person name="Veneault-Fourrey C."/>
            <person name="LaButti K."/>
            <person name="Lindquist E.A."/>
            <person name="Lipzen A."/>
            <person name="Lundell T."/>
            <person name="Morin E."/>
            <person name="Murat C."/>
            <person name="Riley R."/>
            <person name="Ohm R."/>
            <person name="Sun H."/>
            <person name="Tunlid A."/>
            <person name="Henrissat B."/>
            <person name="Grigoriev I.V."/>
            <person name="Hibbett D.S."/>
            <person name="Martin F."/>
        </authorList>
    </citation>
    <scope>NUCLEOTIDE SEQUENCE [LARGE SCALE GENOMIC DNA]</scope>
    <source>
        <strain evidence="3">F 1598</strain>
    </source>
</reference>
<keyword evidence="1" id="KW-0732">Signal</keyword>
<organism evidence="2 3">
    <name type="scientific">Piloderma croceum (strain F 1598)</name>
    <dbReference type="NCBI Taxonomy" id="765440"/>
    <lineage>
        <taxon>Eukaryota</taxon>
        <taxon>Fungi</taxon>
        <taxon>Dikarya</taxon>
        <taxon>Basidiomycota</taxon>
        <taxon>Agaricomycotina</taxon>
        <taxon>Agaricomycetes</taxon>
        <taxon>Agaricomycetidae</taxon>
        <taxon>Atheliales</taxon>
        <taxon>Atheliaceae</taxon>
        <taxon>Piloderma</taxon>
    </lineage>
</organism>
<reference evidence="2 3" key="1">
    <citation type="submission" date="2014-04" db="EMBL/GenBank/DDBJ databases">
        <authorList>
            <consortium name="DOE Joint Genome Institute"/>
            <person name="Kuo A."/>
            <person name="Tarkka M."/>
            <person name="Buscot F."/>
            <person name="Kohler A."/>
            <person name="Nagy L.G."/>
            <person name="Floudas D."/>
            <person name="Copeland A."/>
            <person name="Barry K.W."/>
            <person name="Cichocki N."/>
            <person name="Veneault-Fourrey C."/>
            <person name="LaButti K."/>
            <person name="Lindquist E.A."/>
            <person name="Lipzen A."/>
            <person name="Lundell T."/>
            <person name="Morin E."/>
            <person name="Murat C."/>
            <person name="Sun H."/>
            <person name="Tunlid A."/>
            <person name="Henrissat B."/>
            <person name="Grigoriev I.V."/>
            <person name="Hibbett D.S."/>
            <person name="Martin F."/>
            <person name="Nordberg H.P."/>
            <person name="Cantor M.N."/>
            <person name="Hua S.X."/>
        </authorList>
    </citation>
    <scope>NUCLEOTIDE SEQUENCE [LARGE SCALE GENOMIC DNA]</scope>
    <source>
        <strain evidence="2 3">F 1598</strain>
    </source>
</reference>
<dbReference type="STRING" id="765440.A0A0C3C4W3"/>
<protein>
    <submittedName>
        <fullName evidence="2">Uncharacterized protein</fullName>
    </submittedName>
</protein>
<dbReference type="AlphaFoldDB" id="A0A0C3C4W3"/>
<feature type="chain" id="PRO_5002162401" evidence="1">
    <location>
        <begin position="18"/>
        <end position="184"/>
    </location>
</feature>
<dbReference type="EMBL" id="KN832987">
    <property type="protein sequence ID" value="KIM84657.1"/>
    <property type="molecule type" value="Genomic_DNA"/>
</dbReference>
<proteinExistence type="predicted"/>
<sequence>MLLAGVSFLFFLPFVLASLVNVTIDDQFGDPQTGTQIVYLPPGAWNNGTKSCLGCITHLDPSQLYNGTWHDSIFDPQPSNNDSKLSQIQTASVTFNGSALFVYCVIAHSSSSPDGNSDMTFFIDGEVVGTFSQPPSTGSQPDYQYHVPVYVNHSMPAALHTFALQNGHIGGQESLVLLDSIIYT</sequence>
<dbReference type="Proteomes" id="UP000054166">
    <property type="component" value="Unassembled WGS sequence"/>
</dbReference>
<dbReference type="HOGENOM" id="CLU_081164_2_0_1"/>
<accession>A0A0C3C4W3</accession>
<gene>
    <name evidence="2" type="ORF">PILCRDRAFT_391839</name>
</gene>